<dbReference type="EMBL" id="JACIDK010000002">
    <property type="protein sequence ID" value="MBB3890893.1"/>
    <property type="molecule type" value="Genomic_DNA"/>
</dbReference>
<keyword evidence="2" id="KW-0808">Transferase</keyword>
<evidence type="ECO:0000313" key="3">
    <source>
        <dbReference type="Proteomes" id="UP000530564"/>
    </source>
</evidence>
<dbReference type="Proteomes" id="UP000530564">
    <property type="component" value="Unassembled WGS sequence"/>
</dbReference>
<feature type="domain" description="DAGKc" evidence="1">
    <location>
        <begin position="13"/>
        <end position="103"/>
    </location>
</feature>
<dbReference type="RefSeq" id="WP_183771351.1">
    <property type="nucleotide sequence ID" value="NZ_JACIDK010000002.1"/>
</dbReference>
<dbReference type="AlphaFoldDB" id="A0A839ZZS6"/>
<keyword evidence="3" id="KW-1185">Reference proteome</keyword>
<evidence type="ECO:0000259" key="1">
    <source>
        <dbReference type="Pfam" id="PF00781"/>
    </source>
</evidence>
<dbReference type="Pfam" id="PF00781">
    <property type="entry name" value="DAGK_cat"/>
    <property type="match status" value="1"/>
</dbReference>
<dbReference type="GO" id="GO:0016301">
    <property type="term" value="F:kinase activity"/>
    <property type="evidence" value="ECO:0007669"/>
    <property type="project" value="UniProtKB-KW"/>
</dbReference>
<name>A0A839ZZS6_9CAUL</name>
<gene>
    <name evidence="2" type="ORF">GGQ61_001610</name>
</gene>
<reference evidence="2 3" key="1">
    <citation type="submission" date="2020-08" db="EMBL/GenBank/DDBJ databases">
        <title>Genomic Encyclopedia of Type Strains, Phase IV (KMG-IV): sequencing the most valuable type-strain genomes for metagenomic binning, comparative biology and taxonomic classification.</title>
        <authorList>
            <person name="Goeker M."/>
        </authorList>
    </citation>
    <scope>NUCLEOTIDE SEQUENCE [LARGE SCALE GENOMIC DNA]</scope>
    <source>
        <strain evidence="2 3">DSM 21793</strain>
    </source>
</reference>
<accession>A0A839ZZS6</accession>
<evidence type="ECO:0000313" key="2">
    <source>
        <dbReference type="EMBL" id="MBB3890893.1"/>
    </source>
</evidence>
<dbReference type="SUPFAM" id="SSF111331">
    <property type="entry name" value="NAD kinase/diacylglycerol kinase-like"/>
    <property type="match status" value="1"/>
</dbReference>
<dbReference type="Gene3D" id="3.40.50.10330">
    <property type="entry name" value="Probable inorganic polyphosphate/atp-NAD kinase, domain 1"/>
    <property type="match status" value="1"/>
</dbReference>
<sequence length="288" mass="30216">MAQAPKISRIEAVVNISSGGASAQDAEDMRALLSAYGAHANVQVADGGEIERRLRSAVDTAPDLVVILAGDGTARAAADMAGPTGPLIAPLPGGTMNMLPHAVYGAVPWREALTGALERDIGGGLIEGRSFLVAAILGAPALWAPAREAVREGQLRLAFARMRRAWRRAFSGRLRYALDDGPRGKAEALAFLCPLASTALDNEAQSLEAAVIDPQSVGEAARIGFKALVDDWRNDPAVSAGPCHRARVWAASRVPAVLDGEPIWLGSSASVDWRPQVARLLAPAEEAR</sequence>
<keyword evidence="2" id="KW-0418">Kinase</keyword>
<dbReference type="InterPro" id="IPR017438">
    <property type="entry name" value="ATP-NAD_kinase_N"/>
</dbReference>
<organism evidence="2 3">
    <name type="scientific">Phenylobacterium haematophilum</name>
    <dbReference type="NCBI Taxonomy" id="98513"/>
    <lineage>
        <taxon>Bacteria</taxon>
        <taxon>Pseudomonadati</taxon>
        <taxon>Pseudomonadota</taxon>
        <taxon>Alphaproteobacteria</taxon>
        <taxon>Caulobacterales</taxon>
        <taxon>Caulobacteraceae</taxon>
        <taxon>Phenylobacterium</taxon>
    </lineage>
</organism>
<comment type="caution">
    <text evidence="2">The sequence shown here is derived from an EMBL/GenBank/DDBJ whole genome shotgun (WGS) entry which is preliminary data.</text>
</comment>
<protein>
    <submittedName>
        <fullName evidence="2">Diacylglycerol kinase family enzyme</fullName>
    </submittedName>
</protein>
<dbReference type="InterPro" id="IPR001206">
    <property type="entry name" value="Diacylglycerol_kinase_cat_dom"/>
</dbReference>
<proteinExistence type="predicted"/>
<dbReference type="InterPro" id="IPR016064">
    <property type="entry name" value="NAD/diacylglycerol_kinase_sf"/>
</dbReference>